<gene>
    <name evidence="2" type="ORF">PHYSODRAFT_470600</name>
</gene>
<dbReference type="InterPro" id="IPR002110">
    <property type="entry name" value="Ankyrin_rpt"/>
</dbReference>
<reference evidence="2 3" key="1">
    <citation type="journal article" date="2006" name="Science">
        <title>Phytophthora genome sequences uncover evolutionary origins and mechanisms of pathogenesis.</title>
        <authorList>
            <person name="Tyler B.M."/>
            <person name="Tripathy S."/>
            <person name="Zhang X."/>
            <person name="Dehal P."/>
            <person name="Jiang R.H."/>
            <person name="Aerts A."/>
            <person name="Arredondo F.D."/>
            <person name="Baxter L."/>
            <person name="Bensasson D."/>
            <person name="Beynon J.L."/>
            <person name="Chapman J."/>
            <person name="Damasceno C.M."/>
            <person name="Dorrance A.E."/>
            <person name="Dou D."/>
            <person name="Dickerman A.W."/>
            <person name="Dubchak I.L."/>
            <person name="Garbelotto M."/>
            <person name="Gijzen M."/>
            <person name="Gordon S.G."/>
            <person name="Govers F."/>
            <person name="Grunwald N.J."/>
            <person name="Huang W."/>
            <person name="Ivors K.L."/>
            <person name="Jones R.W."/>
            <person name="Kamoun S."/>
            <person name="Krampis K."/>
            <person name="Lamour K.H."/>
            <person name="Lee M.K."/>
            <person name="McDonald W.H."/>
            <person name="Medina M."/>
            <person name="Meijer H.J."/>
            <person name="Nordberg E.K."/>
            <person name="Maclean D.J."/>
            <person name="Ospina-Giraldo M.D."/>
            <person name="Morris P.F."/>
            <person name="Phuntumart V."/>
            <person name="Putnam N.H."/>
            <person name="Rash S."/>
            <person name="Rose J.K."/>
            <person name="Sakihama Y."/>
            <person name="Salamov A.A."/>
            <person name="Savidor A."/>
            <person name="Scheuring C.F."/>
            <person name="Smith B.M."/>
            <person name="Sobral B.W."/>
            <person name="Terry A."/>
            <person name="Torto-Alalibo T.A."/>
            <person name="Win J."/>
            <person name="Xu Z."/>
            <person name="Zhang H."/>
            <person name="Grigoriev I.V."/>
            <person name="Rokhsar D.S."/>
            <person name="Boore J.L."/>
        </authorList>
    </citation>
    <scope>NUCLEOTIDE SEQUENCE [LARGE SCALE GENOMIC DNA]</scope>
    <source>
        <strain evidence="2 3">P6497</strain>
    </source>
</reference>
<dbReference type="EMBL" id="JH159151">
    <property type="protein sequence ID" value="EGZ30046.1"/>
    <property type="molecule type" value="Genomic_DNA"/>
</dbReference>
<dbReference type="InParanoid" id="G4YN93"/>
<dbReference type="KEGG" id="psoj:PHYSODRAFT_470600"/>
<accession>G4YN93</accession>
<dbReference type="Proteomes" id="UP000002640">
    <property type="component" value="Unassembled WGS sequence"/>
</dbReference>
<evidence type="ECO:0000256" key="1">
    <source>
        <dbReference type="PROSITE-ProRule" id="PRU00023"/>
    </source>
</evidence>
<dbReference type="AlphaFoldDB" id="G4YN93"/>
<evidence type="ECO:0000313" key="2">
    <source>
        <dbReference type="EMBL" id="EGZ30046.1"/>
    </source>
</evidence>
<protein>
    <submittedName>
        <fullName evidence="2">Uncharacterized protein</fullName>
    </submittedName>
</protein>
<name>G4YN93_PHYSP</name>
<sequence length="136" mass="15691">MDRTGSSALTLAITRKNNTLVALLLSSGASRATISNEMWLELQVASWIRLDVRQMLSPDWAVVWSPALHRHFSSGEREKCRLVIYANAWKDEAMQQLWRVVAALSRATKADENHVRWRYLAPPLIFHILEYAVFLW</sequence>
<feature type="repeat" description="ANK" evidence="1">
    <location>
        <begin position="4"/>
        <end position="36"/>
    </location>
</feature>
<dbReference type="RefSeq" id="XP_009517321.1">
    <property type="nucleotide sequence ID" value="XM_009519026.1"/>
</dbReference>
<dbReference type="PROSITE" id="PS50088">
    <property type="entry name" value="ANK_REPEAT"/>
    <property type="match status" value="1"/>
</dbReference>
<proteinExistence type="predicted"/>
<organism evidence="2 3">
    <name type="scientific">Phytophthora sojae (strain P6497)</name>
    <name type="common">Soybean stem and root rot agent</name>
    <name type="synonym">Phytophthora megasperma f. sp. glycines</name>
    <dbReference type="NCBI Taxonomy" id="1094619"/>
    <lineage>
        <taxon>Eukaryota</taxon>
        <taxon>Sar</taxon>
        <taxon>Stramenopiles</taxon>
        <taxon>Oomycota</taxon>
        <taxon>Peronosporomycetes</taxon>
        <taxon>Peronosporales</taxon>
        <taxon>Peronosporaceae</taxon>
        <taxon>Phytophthora</taxon>
    </lineage>
</organism>
<evidence type="ECO:0000313" key="3">
    <source>
        <dbReference type="Proteomes" id="UP000002640"/>
    </source>
</evidence>
<keyword evidence="1" id="KW-0040">ANK repeat</keyword>
<dbReference type="OMA" id="TISNEMW"/>
<dbReference type="GeneID" id="20653980"/>
<keyword evidence="3" id="KW-1185">Reference proteome</keyword>
<dbReference type="SMR" id="G4YN93"/>